<dbReference type="SUPFAM" id="SSF54001">
    <property type="entry name" value="Cysteine proteinases"/>
    <property type="match status" value="1"/>
</dbReference>
<comment type="caution">
    <text evidence="3">The sequence shown here is derived from an EMBL/GenBank/DDBJ whole genome shotgun (WGS) entry which is preliminary data.</text>
</comment>
<dbReference type="Pfam" id="PF01841">
    <property type="entry name" value="Transglut_core"/>
    <property type="match status" value="1"/>
</dbReference>
<organism evidence="3 4">
    <name type="scientific">Brevibacillus fulvus</name>
    <dbReference type="NCBI Taxonomy" id="1125967"/>
    <lineage>
        <taxon>Bacteria</taxon>
        <taxon>Bacillati</taxon>
        <taxon>Bacillota</taxon>
        <taxon>Bacilli</taxon>
        <taxon>Bacillales</taxon>
        <taxon>Paenibacillaceae</taxon>
        <taxon>Brevibacillus</taxon>
    </lineage>
</organism>
<dbReference type="Pfam" id="PF13559">
    <property type="entry name" value="DUF4129"/>
    <property type="match status" value="1"/>
</dbReference>
<dbReference type="PANTHER" id="PTHR42736:SF1">
    <property type="entry name" value="PROTEIN-GLUTAMINE GAMMA-GLUTAMYLTRANSFERASE"/>
    <property type="match status" value="1"/>
</dbReference>
<protein>
    <submittedName>
        <fullName evidence="3">Transglutaminase-like putative cysteine protease/branched-subunit amino acid transport protein</fullName>
    </submittedName>
</protein>
<dbReference type="PANTHER" id="PTHR42736">
    <property type="entry name" value="PROTEIN-GLUTAMINE GAMMA-GLUTAMYLTRANSFERASE"/>
    <property type="match status" value="1"/>
</dbReference>
<dbReference type="InterPro" id="IPR038765">
    <property type="entry name" value="Papain-like_cys_pep_sf"/>
</dbReference>
<keyword evidence="4" id="KW-1185">Reference proteome</keyword>
<keyword evidence="1" id="KW-1133">Transmembrane helix</keyword>
<gene>
    <name evidence="3" type="ORF">JOD01_001104</name>
</gene>
<dbReference type="Proteomes" id="UP000717624">
    <property type="component" value="Unassembled WGS sequence"/>
</dbReference>
<feature type="transmembrane region" description="Helical" evidence="1">
    <location>
        <begin position="64"/>
        <end position="81"/>
    </location>
</feature>
<keyword evidence="3" id="KW-0645">Protease</keyword>
<dbReference type="AlphaFoldDB" id="A0A939BTI4"/>
<evidence type="ECO:0000313" key="3">
    <source>
        <dbReference type="EMBL" id="MBM7589504.1"/>
    </source>
</evidence>
<proteinExistence type="predicted"/>
<dbReference type="GO" id="GO:0006508">
    <property type="term" value="P:proteolysis"/>
    <property type="evidence" value="ECO:0007669"/>
    <property type="project" value="UniProtKB-KW"/>
</dbReference>
<evidence type="ECO:0000259" key="2">
    <source>
        <dbReference type="SMART" id="SM00460"/>
    </source>
</evidence>
<feature type="transmembrane region" description="Helical" evidence="1">
    <location>
        <begin position="199"/>
        <end position="221"/>
    </location>
</feature>
<sequence length="750" mass="86809">MARPFLRPFQPLEWAAAFLFFWLLREWLLPLNALTDTGDLGEFLVLIAGVLLLDLLVQWRWFTAIIKLLGIFTLLYYNYFVTPFWELAWLKAVAARLSHDLPFLFQMHWTEMSLISRNLLFYILLAALVSLLAFLVLGHKQGLWFVFLEEAYLATLDTFMPYDADGSIMRTLVLGFMLIAVLHLQSMGKLAASSKSKSFRFWGALLAPLLIIAITVGLAYAGPKKAPSWPDPVAYFTKQQADNTVYMSKVGYDNNDEQLGGPFIQDNTPVFTAISNERTYWRGDSKDMYTGKGWQKAVSDREAILKPNEYTWTDQLFENMETKEVHATLDFHGEAKYSTIFYPGQLTKLDHYTPQHATILYDRISQSLDIRNGTEMYRIRSRELREQQRQQQVEKPSAVRLKLNNYRLTAEVPILSEKNMLEAGTDYPASIKQHYLQLPATLPPRVKQLAQQITQKAKTPYEKVQAVSTYLRNSGKYRYETKDVPIPEEGQDFVDQFLFESYRGYCDHFSTSMAVMLRTIGIPARWVKGFAPGTSVQTEGDGTEIIEVQNRDAHSWVEVYFPNYGWIPFEATATFSSPIRINHDLQNEQQQQNLPVPQLNDQDRDSVSNGRLEELEAMTDTAASGQSHSWPFIAIPLVAAIAGVILLWIKRRHLLVWWLRRQLSEYQEEQFTQKYQVLLKMLERIFYTRHEGETLREYVNRLSVSGEKRQDLWYLTQMYERVQYGTKQMEGKARAIANKILEQLSQQLKP</sequence>
<feature type="transmembrane region" description="Helical" evidence="1">
    <location>
        <begin position="168"/>
        <end position="187"/>
    </location>
</feature>
<reference evidence="3" key="1">
    <citation type="submission" date="2021-01" db="EMBL/GenBank/DDBJ databases">
        <title>Genomic Encyclopedia of Type Strains, Phase IV (KMG-IV): sequencing the most valuable type-strain genomes for metagenomic binning, comparative biology and taxonomic classification.</title>
        <authorList>
            <person name="Goeker M."/>
        </authorList>
    </citation>
    <scope>NUCLEOTIDE SEQUENCE</scope>
    <source>
        <strain evidence="3">DSM 25523</strain>
    </source>
</reference>
<feature type="transmembrane region" description="Helical" evidence="1">
    <location>
        <begin position="119"/>
        <end position="137"/>
    </location>
</feature>
<feature type="transmembrane region" description="Helical" evidence="1">
    <location>
        <begin position="630"/>
        <end position="649"/>
    </location>
</feature>
<feature type="domain" description="Transglutaminase-like" evidence="2">
    <location>
        <begin position="498"/>
        <end position="573"/>
    </location>
</feature>
<name>A0A939BTI4_9BACL</name>
<dbReference type="EMBL" id="JAFBEB010000003">
    <property type="protein sequence ID" value="MBM7589504.1"/>
    <property type="molecule type" value="Genomic_DNA"/>
</dbReference>
<dbReference type="InterPro" id="IPR025403">
    <property type="entry name" value="TgpA-like_C"/>
</dbReference>
<dbReference type="Gene3D" id="3.10.620.30">
    <property type="match status" value="1"/>
</dbReference>
<accession>A0A939BTI4</accession>
<keyword evidence="1" id="KW-0812">Transmembrane</keyword>
<evidence type="ECO:0000313" key="4">
    <source>
        <dbReference type="Proteomes" id="UP000717624"/>
    </source>
</evidence>
<dbReference type="SMART" id="SM00460">
    <property type="entry name" value="TGc"/>
    <property type="match status" value="1"/>
</dbReference>
<dbReference type="InterPro" id="IPR002931">
    <property type="entry name" value="Transglutaminase-like"/>
</dbReference>
<evidence type="ECO:0000256" key="1">
    <source>
        <dbReference type="SAM" id="Phobius"/>
    </source>
</evidence>
<dbReference type="GO" id="GO:0008233">
    <property type="term" value="F:peptidase activity"/>
    <property type="evidence" value="ECO:0007669"/>
    <property type="project" value="UniProtKB-KW"/>
</dbReference>
<feature type="transmembrane region" description="Helical" evidence="1">
    <location>
        <begin position="12"/>
        <end position="28"/>
    </location>
</feature>
<keyword evidence="3" id="KW-0378">Hydrolase</keyword>
<dbReference type="InterPro" id="IPR052901">
    <property type="entry name" value="Bact_TGase-like"/>
</dbReference>
<keyword evidence="1" id="KW-0472">Membrane</keyword>